<name>A0ABZ2BBN5_9HYPH</name>
<keyword evidence="3" id="KW-1185">Reference proteome</keyword>
<gene>
    <name evidence="2" type="ORF">RB548_05765</name>
</gene>
<organism evidence="2 3">
    <name type="scientific">Sinorhizobium chiapasense</name>
    <dbReference type="NCBI Taxonomy" id="501572"/>
    <lineage>
        <taxon>Bacteria</taxon>
        <taxon>Pseudomonadati</taxon>
        <taxon>Pseudomonadota</taxon>
        <taxon>Alphaproteobacteria</taxon>
        <taxon>Hyphomicrobiales</taxon>
        <taxon>Rhizobiaceae</taxon>
        <taxon>Sinorhizobium/Ensifer group</taxon>
        <taxon>Sinorhizobium</taxon>
    </lineage>
</organism>
<dbReference type="EMBL" id="CP133148">
    <property type="protein sequence ID" value="WVT04912.1"/>
    <property type="molecule type" value="Genomic_DNA"/>
</dbReference>
<dbReference type="PANTHER" id="PTHR12910">
    <property type="entry name" value="NADH-UBIQUINONE OXIDOREDUCTASE SUBUNIT B17.2"/>
    <property type="match status" value="1"/>
</dbReference>
<protein>
    <submittedName>
        <fullName evidence="2">NADH:ubiquinone oxidoreductase subunit NDUFA12</fullName>
    </submittedName>
</protein>
<accession>A0ABZ2BBN5</accession>
<dbReference type="PANTHER" id="PTHR12910:SF2">
    <property type="entry name" value="NADH DEHYDROGENASE [UBIQUINONE] 1 ALPHA SUBCOMPLEX SUBUNIT 12"/>
    <property type="match status" value="1"/>
</dbReference>
<sequence>MKLLLQIFTWWNEQTIATRFHTWRFGKRVGEDEFGNVYYQGGTDSEGRTRRWVIYNGPAEASAIPPGWHGWMHHRTDISPADEKYAPRAWQKPHRSNQTGTPNAYRPKGSIVGAGERPRVTGDYDAWTPRS</sequence>
<dbReference type="NCBIfam" id="NF006040">
    <property type="entry name" value="PRK08183.1"/>
    <property type="match status" value="1"/>
</dbReference>
<evidence type="ECO:0000313" key="3">
    <source>
        <dbReference type="Proteomes" id="UP001432360"/>
    </source>
</evidence>
<dbReference type="RefSeq" id="WP_331374048.1">
    <property type="nucleotide sequence ID" value="NZ_CP133148.1"/>
</dbReference>
<feature type="region of interest" description="Disordered" evidence="1">
    <location>
        <begin position="82"/>
        <end position="131"/>
    </location>
</feature>
<evidence type="ECO:0000256" key="1">
    <source>
        <dbReference type="SAM" id="MobiDB-lite"/>
    </source>
</evidence>
<dbReference type="Proteomes" id="UP001432360">
    <property type="component" value="Chromosome"/>
</dbReference>
<evidence type="ECO:0000313" key="2">
    <source>
        <dbReference type="EMBL" id="WVT04912.1"/>
    </source>
</evidence>
<dbReference type="InterPro" id="IPR007763">
    <property type="entry name" value="NDUFA12"/>
</dbReference>
<reference evidence="2" key="1">
    <citation type="submission" date="2023-08" db="EMBL/GenBank/DDBJ databases">
        <title>Complete genome sequence of Sinorhizobium chiapanecum ITTG S70 isolated from Acaciella angustissima nodules in Chiapas-Mexico.</title>
        <authorList>
            <person name="Rincon-Rosales R."/>
            <person name="Rogel M.A."/>
            <person name="Rincon-Medina C.I."/>
            <person name="Guerrero G."/>
            <person name="Manzano-Gomez L.A."/>
            <person name="Lopez-Lopez A."/>
            <person name="Rincon Molina F.A."/>
            <person name="Martinez-Romero E."/>
        </authorList>
    </citation>
    <scope>NUCLEOTIDE SEQUENCE</scope>
    <source>
        <strain evidence="2">ITTG S70</strain>
    </source>
</reference>
<proteinExistence type="predicted"/>
<dbReference type="Pfam" id="PF05071">
    <property type="entry name" value="NDUFA12"/>
    <property type="match status" value="1"/>
</dbReference>